<dbReference type="PROSITE" id="PS51257">
    <property type="entry name" value="PROKAR_LIPOPROTEIN"/>
    <property type="match status" value="1"/>
</dbReference>
<evidence type="ECO:0000313" key="2">
    <source>
        <dbReference type="Proteomes" id="UP000293162"/>
    </source>
</evidence>
<name>A0A4Q5LX71_9BACT</name>
<proteinExistence type="predicted"/>
<protein>
    <submittedName>
        <fullName evidence="1">Capsule assembly Wzi family protein</fullName>
    </submittedName>
</protein>
<comment type="caution">
    <text evidence="1">The sequence shown here is derived from an EMBL/GenBank/DDBJ whole genome shotgun (WGS) entry which is preliminary data.</text>
</comment>
<dbReference type="Gene3D" id="2.40.160.130">
    <property type="entry name" value="Capsule assembly protein Wzi"/>
    <property type="match status" value="1"/>
</dbReference>
<dbReference type="Pfam" id="PF14052">
    <property type="entry name" value="Caps_assemb_Wzi"/>
    <property type="match status" value="1"/>
</dbReference>
<dbReference type="InterPro" id="IPR026950">
    <property type="entry name" value="Caps_assemb_Wzi"/>
</dbReference>
<keyword evidence="2" id="KW-1185">Reference proteome</keyword>
<gene>
    <name evidence="1" type="ORF">EWM59_17085</name>
</gene>
<dbReference type="AlphaFoldDB" id="A0A4Q5LX71"/>
<sequence length="493" mass="55056">MPSIYKAIFLFFISSSCVLGQSFFEKIKYQAEAGVYLSTSGKTPFLTRANQYGIVPLESSVVAIKGGIYKDYDSTFNSNNQLHKFGFGFGVNAIGNVGKVNEVLLPEAYLKVRYGAFELSAGRKREIIGLVDTVLTMGSYIWSGNALPIPKVQISIPNYVPILGKGLLSIKGLYSDGFFDNGAIRNFYLHQKNLYARIGKPNWKIKIYSGFNHQVQWGGKPATPYIDKTTGLLVTTFPSDFNTYLKVVAGTSLNKGDNGVGTGIPVNEAMNRAGNHLGTIDIATEINFKKFDIFLYRQNIYEDGSLFYLNNISDGLTGISFRRKNAVKGIVRVCFEYLHTTNQGGSLQDRYDDIPQLRGADNYFNNGVYTDGWTYGGNTIGTPLLTPINSVDKKLLANKDLEKYSTYYILNRVEAFSLAIEGKGKNINYYTKLIFNKNLGTYQVPINAKQFSFLYKVKYNFPQFSLISYLSFDEGTLFPSSLGGYLGIQRTFF</sequence>
<organism evidence="1 2">
    <name type="scientific">Emticicia agri</name>
    <dbReference type="NCBI Taxonomy" id="2492393"/>
    <lineage>
        <taxon>Bacteria</taxon>
        <taxon>Pseudomonadati</taxon>
        <taxon>Bacteroidota</taxon>
        <taxon>Cytophagia</taxon>
        <taxon>Cytophagales</taxon>
        <taxon>Leadbetterellaceae</taxon>
        <taxon>Emticicia</taxon>
    </lineage>
</organism>
<dbReference type="EMBL" id="SEWF01000026">
    <property type="protein sequence ID" value="RYU94358.1"/>
    <property type="molecule type" value="Genomic_DNA"/>
</dbReference>
<dbReference type="InterPro" id="IPR038636">
    <property type="entry name" value="Wzi_sf"/>
</dbReference>
<reference evidence="1 2" key="1">
    <citation type="submission" date="2019-02" db="EMBL/GenBank/DDBJ databases">
        <title>Bacterial novel species Emticicia sp. 17J42-9 isolated from soil.</title>
        <authorList>
            <person name="Jung H.-Y."/>
        </authorList>
    </citation>
    <scope>NUCLEOTIDE SEQUENCE [LARGE SCALE GENOMIC DNA]</scope>
    <source>
        <strain evidence="1 2">17J42-9</strain>
    </source>
</reference>
<dbReference type="Proteomes" id="UP000293162">
    <property type="component" value="Unassembled WGS sequence"/>
</dbReference>
<evidence type="ECO:0000313" key="1">
    <source>
        <dbReference type="EMBL" id="RYU94358.1"/>
    </source>
</evidence>
<dbReference type="OrthoDB" id="596512at2"/>
<accession>A0A4Q5LX71</accession>
<dbReference type="RefSeq" id="WP_130022447.1">
    <property type="nucleotide sequence ID" value="NZ_SEWF01000026.1"/>
</dbReference>